<sequence>MPHSPYSDALHRQDGSIATVLHDVARAHRILELEGHGDMSMGHLSYRDPHGRGLWLKQGNLGLEEVTGEDFILIDFDGNVLEGQGLRHLEWPLHSEIMLARPEVNVVGHSHPFHSTIFGATDAELGPYVNHAVWFAHHGVPRFTETSHIITTQPLGTAVARTLGPAEAVLLANHGVAFVGRNVKEATLSGIFLEKAAKAQLALAASGLGHAPPSAAETIEKHEVIYPERAKDNYWMYFNRKLDALEGRAGSGALRGYEGA</sequence>
<evidence type="ECO:0000259" key="3">
    <source>
        <dbReference type="SMART" id="SM01007"/>
    </source>
</evidence>
<dbReference type="SMART" id="SM01007">
    <property type="entry name" value="Aldolase_II"/>
    <property type="match status" value="1"/>
</dbReference>
<name>A0ABP7G616_9ACTN</name>
<keyword evidence="1" id="KW-0479">Metal-binding</keyword>
<dbReference type="InterPro" id="IPR001303">
    <property type="entry name" value="Aldolase_II/adducin_N"/>
</dbReference>
<dbReference type="Gene3D" id="3.40.225.10">
    <property type="entry name" value="Class II aldolase/adducin N-terminal domain"/>
    <property type="match status" value="1"/>
</dbReference>
<evidence type="ECO:0000256" key="2">
    <source>
        <dbReference type="ARBA" id="ARBA00023239"/>
    </source>
</evidence>
<comment type="caution">
    <text evidence="4">The sequence shown here is derived from an EMBL/GenBank/DDBJ whole genome shotgun (WGS) entry which is preliminary data.</text>
</comment>
<dbReference type="Pfam" id="PF00596">
    <property type="entry name" value="Aldolase_II"/>
    <property type="match status" value="1"/>
</dbReference>
<feature type="domain" description="Class II aldolase/adducin N-terminal" evidence="3">
    <location>
        <begin position="22"/>
        <end position="201"/>
    </location>
</feature>
<evidence type="ECO:0000313" key="5">
    <source>
        <dbReference type="Proteomes" id="UP001500908"/>
    </source>
</evidence>
<reference evidence="5" key="1">
    <citation type="journal article" date="2019" name="Int. J. Syst. Evol. Microbiol.">
        <title>The Global Catalogue of Microorganisms (GCM) 10K type strain sequencing project: providing services to taxonomists for standard genome sequencing and annotation.</title>
        <authorList>
            <consortium name="The Broad Institute Genomics Platform"/>
            <consortium name="The Broad Institute Genome Sequencing Center for Infectious Disease"/>
            <person name="Wu L."/>
            <person name="Ma J."/>
        </authorList>
    </citation>
    <scope>NUCLEOTIDE SEQUENCE [LARGE SCALE GENOMIC DNA]</scope>
    <source>
        <strain evidence="5">JCM 17137</strain>
    </source>
</reference>
<dbReference type="InterPro" id="IPR036409">
    <property type="entry name" value="Aldolase_II/adducin_N_sf"/>
</dbReference>
<accession>A0ABP7G616</accession>
<dbReference type="RefSeq" id="WP_344973947.1">
    <property type="nucleotide sequence ID" value="NZ_BAABDD010000020.1"/>
</dbReference>
<dbReference type="PANTHER" id="PTHR22789">
    <property type="entry name" value="FUCULOSE PHOSPHATE ALDOLASE"/>
    <property type="match status" value="1"/>
</dbReference>
<organism evidence="4 5">
    <name type="scientific">Salinactinospora qingdaonensis</name>
    <dbReference type="NCBI Taxonomy" id="702744"/>
    <lineage>
        <taxon>Bacteria</taxon>
        <taxon>Bacillati</taxon>
        <taxon>Actinomycetota</taxon>
        <taxon>Actinomycetes</taxon>
        <taxon>Streptosporangiales</taxon>
        <taxon>Nocardiopsidaceae</taxon>
        <taxon>Salinactinospora</taxon>
    </lineage>
</organism>
<keyword evidence="2" id="KW-0456">Lyase</keyword>
<protein>
    <submittedName>
        <fullName evidence="4">Aldolase</fullName>
    </submittedName>
</protein>
<evidence type="ECO:0000256" key="1">
    <source>
        <dbReference type="ARBA" id="ARBA00022723"/>
    </source>
</evidence>
<gene>
    <name evidence="4" type="ORF">GCM10022402_37540</name>
</gene>
<keyword evidence="5" id="KW-1185">Reference proteome</keyword>
<dbReference type="Proteomes" id="UP001500908">
    <property type="component" value="Unassembled WGS sequence"/>
</dbReference>
<dbReference type="SUPFAM" id="SSF53639">
    <property type="entry name" value="AraD/HMP-PK domain-like"/>
    <property type="match status" value="1"/>
</dbReference>
<dbReference type="PANTHER" id="PTHR22789:SF0">
    <property type="entry name" value="3-OXO-TETRONATE 4-PHOSPHATE DECARBOXYLASE-RELATED"/>
    <property type="match status" value="1"/>
</dbReference>
<evidence type="ECO:0000313" key="4">
    <source>
        <dbReference type="EMBL" id="GAA3755384.1"/>
    </source>
</evidence>
<proteinExistence type="predicted"/>
<dbReference type="EMBL" id="BAABDD010000020">
    <property type="protein sequence ID" value="GAA3755384.1"/>
    <property type="molecule type" value="Genomic_DNA"/>
</dbReference>
<dbReference type="InterPro" id="IPR050197">
    <property type="entry name" value="Aldolase_class_II_sugar_metab"/>
</dbReference>